<dbReference type="SUPFAM" id="SSF51735">
    <property type="entry name" value="NAD(P)-binding Rossmann-fold domains"/>
    <property type="match status" value="1"/>
</dbReference>
<dbReference type="InterPro" id="IPR002347">
    <property type="entry name" value="SDR_fam"/>
</dbReference>
<dbReference type="Pfam" id="PF13561">
    <property type="entry name" value="adh_short_C2"/>
    <property type="match status" value="1"/>
</dbReference>
<name>A0A1Y2A9K1_9PLEO</name>
<dbReference type="STRING" id="1231657.A0A1Y2A9K1"/>
<reference evidence="3 4" key="1">
    <citation type="submission" date="2016-07" db="EMBL/GenBank/DDBJ databases">
        <title>Pervasive Adenine N6-methylation of Active Genes in Fungi.</title>
        <authorList>
            <consortium name="DOE Joint Genome Institute"/>
            <person name="Mondo S.J."/>
            <person name="Dannebaum R.O."/>
            <person name="Kuo R.C."/>
            <person name="Labutti K."/>
            <person name="Haridas S."/>
            <person name="Kuo A."/>
            <person name="Salamov A."/>
            <person name="Ahrendt S.R."/>
            <person name="Lipzen A."/>
            <person name="Sullivan W."/>
            <person name="Andreopoulos W.B."/>
            <person name="Clum A."/>
            <person name="Lindquist E."/>
            <person name="Daum C."/>
            <person name="Ramamoorthy G.K."/>
            <person name="Gryganskyi A."/>
            <person name="Culley D."/>
            <person name="Magnuson J.K."/>
            <person name="James T.Y."/>
            <person name="O'Malley M.A."/>
            <person name="Stajich J.E."/>
            <person name="Spatafora J.W."/>
            <person name="Visel A."/>
            <person name="Grigoriev I.V."/>
        </authorList>
    </citation>
    <scope>NUCLEOTIDE SEQUENCE [LARGE SCALE GENOMIC DNA]</scope>
    <source>
        <strain evidence="3 4">CBS 115471</strain>
    </source>
</reference>
<comment type="similarity">
    <text evidence="1">Belongs to the short-chain dehydrogenases/reductases (SDR) family.</text>
</comment>
<evidence type="ECO:0000313" key="4">
    <source>
        <dbReference type="Proteomes" id="UP000193144"/>
    </source>
</evidence>
<dbReference type="Gene3D" id="3.40.50.720">
    <property type="entry name" value="NAD(P)-binding Rossmann-like Domain"/>
    <property type="match status" value="1"/>
</dbReference>
<comment type="caution">
    <text evidence="3">The sequence shown here is derived from an EMBL/GenBank/DDBJ whole genome shotgun (WGS) entry which is preliminary data.</text>
</comment>
<evidence type="ECO:0008006" key="5">
    <source>
        <dbReference type="Google" id="ProtNLM"/>
    </source>
</evidence>
<dbReference type="InterPro" id="IPR036291">
    <property type="entry name" value="NAD(P)-bd_dom_sf"/>
</dbReference>
<organism evidence="3 4">
    <name type="scientific">Clohesyomyces aquaticus</name>
    <dbReference type="NCBI Taxonomy" id="1231657"/>
    <lineage>
        <taxon>Eukaryota</taxon>
        <taxon>Fungi</taxon>
        <taxon>Dikarya</taxon>
        <taxon>Ascomycota</taxon>
        <taxon>Pezizomycotina</taxon>
        <taxon>Dothideomycetes</taxon>
        <taxon>Pleosporomycetidae</taxon>
        <taxon>Pleosporales</taxon>
        <taxon>Lindgomycetaceae</taxon>
        <taxon>Clohesyomyces</taxon>
    </lineage>
</organism>
<sequence>MGVRLSLTDNRKEALEAAIPQIVRPIQLPGQLIHQPVEKFGALDGAANLAGVVHKTIGISGITQLTNEEWSFVTGINLTGVFYATRAQLQAMEKLGCGGSIVNAASTAGIEGLTRSAAKEVGRRGVRVNAIAPGVIDTYMVQTLPKAMNGGVDWLVQHQQALGRRAQPLEIAKLIAFLLSDESSFTTGAIYVADRRQVC</sequence>
<protein>
    <recommendedName>
        <fullName evidence="5">3-oxoacyl-reductase</fullName>
    </recommendedName>
</protein>
<evidence type="ECO:0000313" key="3">
    <source>
        <dbReference type="EMBL" id="ORY18970.1"/>
    </source>
</evidence>
<evidence type="ECO:0000256" key="1">
    <source>
        <dbReference type="ARBA" id="ARBA00006484"/>
    </source>
</evidence>
<dbReference type="PANTHER" id="PTHR24321:SF8">
    <property type="entry name" value="ESTRADIOL 17-BETA-DEHYDROGENASE 8-RELATED"/>
    <property type="match status" value="1"/>
</dbReference>
<keyword evidence="2" id="KW-0560">Oxidoreductase</keyword>
<dbReference type="OrthoDB" id="1669814at2759"/>
<dbReference type="Proteomes" id="UP000193144">
    <property type="component" value="Unassembled WGS sequence"/>
</dbReference>
<dbReference type="EMBL" id="MCFA01000004">
    <property type="protein sequence ID" value="ORY18970.1"/>
    <property type="molecule type" value="Genomic_DNA"/>
</dbReference>
<gene>
    <name evidence="3" type="ORF">BCR34DRAFT_621163</name>
</gene>
<dbReference type="PANTHER" id="PTHR24321">
    <property type="entry name" value="DEHYDROGENASES, SHORT CHAIN"/>
    <property type="match status" value="1"/>
</dbReference>
<dbReference type="PRINTS" id="PR00081">
    <property type="entry name" value="GDHRDH"/>
</dbReference>
<dbReference type="GO" id="GO:0016491">
    <property type="term" value="F:oxidoreductase activity"/>
    <property type="evidence" value="ECO:0007669"/>
    <property type="project" value="UniProtKB-KW"/>
</dbReference>
<dbReference type="AlphaFoldDB" id="A0A1Y2A9K1"/>
<accession>A0A1Y2A9K1</accession>
<proteinExistence type="inferred from homology"/>
<keyword evidence="4" id="KW-1185">Reference proteome</keyword>
<evidence type="ECO:0000256" key="2">
    <source>
        <dbReference type="ARBA" id="ARBA00023002"/>
    </source>
</evidence>